<dbReference type="GO" id="GO:0005524">
    <property type="term" value="F:ATP binding"/>
    <property type="evidence" value="ECO:0007669"/>
    <property type="project" value="UniProtKB-KW"/>
</dbReference>
<evidence type="ECO:0000313" key="3">
    <source>
        <dbReference type="EMBL" id="RMB63347.1"/>
    </source>
</evidence>
<evidence type="ECO:0000259" key="1">
    <source>
        <dbReference type="Pfam" id="PF04326"/>
    </source>
</evidence>
<proteinExistence type="predicted"/>
<dbReference type="AlphaFoldDB" id="A0A3M0GFQ9"/>
<reference evidence="3 4" key="1">
    <citation type="submission" date="2018-10" db="EMBL/GenBank/DDBJ databases">
        <title>Dokdonia luteus sp. nov., isolated from sea water.</title>
        <authorList>
            <person name="Zhou L.Y."/>
            <person name="Du Z.J."/>
        </authorList>
    </citation>
    <scope>NUCLEOTIDE SEQUENCE [LARGE SCALE GENOMIC DNA]</scope>
    <source>
        <strain evidence="3 4">SH27</strain>
    </source>
</reference>
<sequence length="378" mass="43927">MINKRLLVKNLLAHNDENSFYDKKRKIDIGNKEGKAKFLKHICALSNSNPKNNSYIVIGVDDGENAIIGVPFFDDSKLQNLINAYLENPPIISYENIPFPNLPTDLVVGLVTIRAQDKLTALKRNIWKYWGGTVFFRDGSMSMPKVFKSDIVDVNSAIVSAIENHAKNSIELTLDGVMDFVNNRHKDMESTYKVFKEQFVVCWAGKKKVVKGDTYYSRVDIELINEQVKLFYSALDEVSISYDNDTFTILEYVHLGVQEQFKYYPLEEVVIRFRESGTYTIDTHLIFEPPQVDRKTLYHIFNNNNVIFYKLKRSIELNQGEWKDLYNLSNTYLICYLNGFDSAIQKLVELKPFLKKFSGGIYGRYKETMRILRKVRYE</sequence>
<dbReference type="InterPro" id="IPR007421">
    <property type="entry name" value="Schlafen_AlbA_2_dom"/>
</dbReference>
<accession>A0A3M0GFQ9</accession>
<evidence type="ECO:0000259" key="2">
    <source>
        <dbReference type="Pfam" id="PF19351"/>
    </source>
</evidence>
<feature type="domain" description="DUF5929" evidence="2">
    <location>
        <begin position="158"/>
        <end position="378"/>
    </location>
</feature>
<gene>
    <name evidence="3" type="ORF">EAX61_02850</name>
</gene>
<name>A0A3M0GFQ9_9FLAO</name>
<dbReference type="Pfam" id="PF19351">
    <property type="entry name" value="DUF5929"/>
    <property type="match status" value="1"/>
</dbReference>
<keyword evidence="3" id="KW-0547">Nucleotide-binding</keyword>
<dbReference type="InterPro" id="IPR038461">
    <property type="entry name" value="Schlafen_AlbA_2_dom_sf"/>
</dbReference>
<dbReference type="EMBL" id="REFV01000002">
    <property type="protein sequence ID" value="RMB63347.1"/>
    <property type="molecule type" value="Genomic_DNA"/>
</dbReference>
<dbReference type="OrthoDB" id="1150046at2"/>
<keyword evidence="4" id="KW-1185">Reference proteome</keyword>
<dbReference type="RefSeq" id="WP_121916150.1">
    <property type="nucleotide sequence ID" value="NZ_REFV01000002.1"/>
</dbReference>
<organism evidence="3 4">
    <name type="scientific">Dokdonia sinensis</name>
    <dbReference type="NCBI Taxonomy" id="2479847"/>
    <lineage>
        <taxon>Bacteria</taxon>
        <taxon>Pseudomonadati</taxon>
        <taxon>Bacteroidota</taxon>
        <taxon>Flavobacteriia</taxon>
        <taxon>Flavobacteriales</taxon>
        <taxon>Flavobacteriaceae</taxon>
        <taxon>Dokdonia</taxon>
    </lineage>
</organism>
<comment type="caution">
    <text evidence="3">The sequence shown here is derived from an EMBL/GenBank/DDBJ whole genome shotgun (WGS) entry which is preliminary data.</text>
</comment>
<evidence type="ECO:0000313" key="4">
    <source>
        <dbReference type="Proteomes" id="UP000281985"/>
    </source>
</evidence>
<dbReference type="Proteomes" id="UP000281985">
    <property type="component" value="Unassembled WGS sequence"/>
</dbReference>
<keyword evidence="3" id="KW-0067">ATP-binding</keyword>
<feature type="domain" description="Schlafen AlbA-2" evidence="1">
    <location>
        <begin position="17"/>
        <end position="143"/>
    </location>
</feature>
<dbReference type="InterPro" id="IPR045973">
    <property type="entry name" value="DUF5929"/>
</dbReference>
<dbReference type="Gene3D" id="3.30.950.30">
    <property type="entry name" value="Schlafen, AAA domain"/>
    <property type="match status" value="1"/>
</dbReference>
<protein>
    <submittedName>
        <fullName evidence="3">ATP-binding protein</fullName>
    </submittedName>
</protein>
<dbReference type="Pfam" id="PF04326">
    <property type="entry name" value="SLFN_AlbA_2"/>
    <property type="match status" value="1"/>
</dbReference>